<keyword evidence="5 8" id="KW-0378">Hydrolase</keyword>
<evidence type="ECO:0000256" key="8">
    <source>
        <dbReference type="RuleBase" id="RU365033"/>
    </source>
</evidence>
<comment type="similarity">
    <text evidence="2 8">Belongs to the FAN1 family.</text>
</comment>
<evidence type="ECO:0000259" key="9">
    <source>
        <dbReference type="SMART" id="SM00990"/>
    </source>
</evidence>
<comment type="caution">
    <text evidence="10">The sequence shown here is derived from an EMBL/GenBank/DDBJ whole genome shotgun (WGS) entry which is preliminary data.</text>
</comment>
<dbReference type="GO" id="GO:0046872">
    <property type="term" value="F:metal ion binding"/>
    <property type="evidence" value="ECO:0007669"/>
    <property type="project" value="UniProtKB-KW"/>
</dbReference>
<keyword evidence="4 8" id="KW-0479">Metal-binding</keyword>
<dbReference type="PANTHER" id="PTHR15749">
    <property type="entry name" value="FANCONI-ASSOCIATED NUCLEASE 1"/>
    <property type="match status" value="1"/>
</dbReference>
<evidence type="ECO:0000256" key="3">
    <source>
        <dbReference type="ARBA" id="ARBA00022722"/>
    </source>
</evidence>
<evidence type="ECO:0000256" key="7">
    <source>
        <dbReference type="ARBA" id="ARBA00023211"/>
    </source>
</evidence>
<comment type="function">
    <text evidence="8">Nuclease required for the repair of DNA interstrand cross-links (ICL). Acts as a 5'-3' exonuclease that anchors at a cut end of DNA and cleaves DNA successively at every third nucleotide, allowing to excise an ICL from one strand through flanking incisions.</text>
</comment>
<keyword evidence="8" id="KW-0539">Nucleus</keyword>
<dbReference type="GO" id="GO:0008409">
    <property type="term" value="F:5'-3' exonuclease activity"/>
    <property type="evidence" value="ECO:0007669"/>
    <property type="project" value="TreeGrafter"/>
</dbReference>
<keyword evidence="7 8" id="KW-0464">Manganese</keyword>
<dbReference type="GO" id="GO:0004528">
    <property type="term" value="F:phosphodiesterase I activity"/>
    <property type="evidence" value="ECO:0007669"/>
    <property type="project" value="UniProtKB-EC"/>
</dbReference>
<evidence type="ECO:0000313" key="10">
    <source>
        <dbReference type="EMBL" id="KAJ1519957.1"/>
    </source>
</evidence>
<evidence type="ECO:0000256" key="5">
    <source>
        <dbReference type="ARBA" id="ARBA00022801"/>
    </source>
</evidence>
<dbReference type="InterPro" id="IPR014883">
    <property type="entry name" value="VRR_NUC"/>
</dbReference>
<keyword evidence="6 8" id="KW-0460">Magnesium</keyword>
<keyword evidence="3 8" id="KW-0540">Nuclease</keyword>
<dbReference type="GO" id="GO:0017108">
    <property type="term" value="F:5'-flap endonuclease activity"/>
    <property type="evidence" value="ECO:0007669"/>
    <property type="project" value="TreeGrafter"/>
</dbReference>
<dbReference type="Gene3D" id="3.40.1350.10">
    <property type="match status" value="1"/>
</dbReference>
<dbReference type="AlphaFoldDB" id="A0AAV7X601"/>
<dbReference type="Pfam" id="PF08774">
    <property type="entry name" value="VRR_NUC"/>
    <property type="match status" value="1"/>
</dbReference>
<dbReference type="InterPro" id="IPR033315">
    <property type="entry name" value="Fan1-like"/>
</dbReference>
<reference evidence="10" key="1">
    <citation type="submission" date="2022-12" db="EMBL/GenBank/DDBJ databases">
        <title>Chromosome-level genome assembly of the bean flower thrips Megalurothrips usitatus.</title>
        <authorList>
            <person name="Ma L."/>
            <person name="Liu Q."/>
            <person name="Li H."/>
            <person name="Cai W."/>
        </authorList>
    </citation>
    <scope>NUCLEOTIDE SEQUENCE</scope>
    <source>
        <strain evidence="10">Cailab_2022a</strain>
    </source>
</reference>
<dbReference type="EC" id="3.1.4.1" evidence="8"/>
<keyword evidence="11" id="KW-1185">Reference proteome</keyword>
<comment type="subcellular location">
    <subcellularLocation>
        <location evidence="8">Nucleus</location>
    </subcellularLocation>
</comment>
<evidence type="ECO:0000256" key="2">
    <source>
        <dbReference type="ARBA" id="ARBA00005533"/>
    </source>
</evidence>
<comment type="cofactor">
    <cofactor evidence="8">
        <name>Mg(2+)</name>
        <dbReference type="ChEBI" id="CHEBI:18420"/>
    </cofactor>
    <cofactor evidence="8">
        <name>Mn(2+)</name>
        <dbReference type="ChEBI" id="CHEBI:29035"/>
    </cofactor>
</comment>
<dbReference type="EMBL" id="JAPTSV010000015">
    <property type="protein sequence ID" value="KAJ1519957.1"/>
    <property type="molecule type" value="Genomic_DNA"/>
</dbReference>
<proteinExistence type="inferred from homology"/>
<dbReference type="Proteomes" id="UP001075354">
    <property type="component" value="Chromosome 15"/>
</dbReference>
<organism evidence="10 11">
    <name type="scientific">Megalurothrips usitatus</name>
    <name type="common">bean blossom thrips</name>
    <dbReference type="NCBI Taxonomy" id="439358"/>
    <lineage>
        <taxon>Eukaryota</taxon>
        <taxon>Metazoa</taxon>
        <taxon>Ecdysozoa</taxon>
        <taxon>Arthropoda</taxon>
        <taxon>Hexapoda</taxon>
        <taxon>Insecta</taxon>
        <taxon>Pterygota</taxon>
        <taxon>Neoptera</taxon>
        <taxon>Paraneoptera</taxon>
        <taxon>Thysanoptera</taxon>
        <taxon>Terebrantia</taxon>
        <taxon>Thripoidea</taxon>
        <taxon>Thripidae</taxon>
        <taxon>Megalurothrips</taxon>
    </lineage>
</organism>
<dbReference type="GO" id="GO:0070336">
    <property type="term" value="F:flap-structured DNA binding"/>
    <property type="evidence" value="ECO:0007669"/>
    <property type="project" value="TreeGrafter"/>
</dbReference>
<accession>A0AAV7X601</accession>
<evidence type="ECO:0000256" key="4">
    <source>
        <dbReference type="ARBA" id="ARBA00022723"/>
    </source>
</evidence>
<dbReference type="GO" id="GO:0036297">
    <property type="term" value="P:interstrand cross-link repair"/>
    <property type="evidence" value="ECO:0007669"/>
    <property type="project" value="InterPro"/>
</dbReference>
<keyword evidence="8" id="KW-0227">DNA damage</keyword>
<keyword evidence="8" id="KW-0234">DNA repair</keyword>
<feature type="domain" description="VRR-NUC" evidence="9">
    <location>
        <begin position="347"/>
        <end position="453"/>
    </location>
</feature>
<protein>
    <recommendedName>
        <fullName evidence="8">Fanconi-associated nuclease</fullName>
        <ecNumber evidence="8">3.1.4.1</ecNumber>
    </recommendedName>
</protein>
<dbReference type="PANTHER" id="PTHR15749:SF4">
    <property type="entry name" value="FANCONI-ASSOCIATED NUCLEASE 1"/>
    <property type="match status" value="1"/>
</dbReference>
<evidence type="ECO:0000256" key="6">
    <source>
        <dbReference type="ARBA" id="ARBA00022842"/>
    </source>
</evidence>
<gene>
    <name evidence="10" type="ORF">ONE63_004191</name>
</gene>
<evidence type="ECO:0000313" key="11">
    <source>
        <dbReference type="Proteomes" id="UP001075354"/>
    </source>
</evidence>
<dbReference type="GO" id="GO:0005634">
    <property type="term" value="C:nucleus"/>
    <property type="evidence" value="ECO:0007669"/>
    <property type="project" value="UniProtKB-SubCell"/>
</dbReference>
<dbReference type="SMART" id="SM00990">
    <property type="entry name" value="VRR_NUC"/>
    <property type="match status" value="1"/>
</dbReference>
<name>A0AAV7X601_9NEOP</name>
<comment type="catalytic activity">
    <reaction evidence="1 8">
        <text>Hydrolytically removes 5'-nucleotides successively from the 3'-hydroxy termini of 3'-hydroxy-terminated oligonucleotides.</text>
        <dbReference type="EC" id="3.1.4.1"/>
    </reaction>
</comment>
<sequence>MPAPADGRRLRAVRSLLLQPVPALLPLRGPDGAPLPQRCMFTTRQQALEWEDTASVREELETAIVSSNWPAVETATEELLEMYRAHLAASSLVDEAVGVRVLGSALAEALSAAADVLRRDKDLVDLAMESLLMLLGQRQHLQERRSSWAAAAAWLLQTRKNDHQGAAELLVRELEDGGHRGAPRADLEVRARALLRATGDTLAPQTLARLRRLVPEDTPPPVATHVIKATAVPGSDKRGLKRVYVHRAAGADDKQHVTVEERVMAHFAGREYPQGVDDEGETLVSLAVLALWDVVYDAGVPGAWGSSCQDRPLDWATDRFWAARRETVEQRLLELQERADDVRGVAAELADARTILDGTPSLVRWPLLRELDVEVFLRCVTLPLFVAISRRIFLDFSSFRRGFPDLLLWNPVQSKSLFVEVKGPRDVVSPPQAQWLDFLQRNGADVAVADVRAT</sequence>
<evidence type="ECO:0000256" key="1">
    <source>
        <dbReference type="ARBA" id="ARBA00000983"/>
    </source>
</evidence>
<dbReference type="InterPro" id="IPR011856">
    <property type="entry name" value="tRNA_endonuc-like_dom_sf"/>
</dbReference>